<dbReference type="SUPFAM" id="SSF48403">
    <property type="entry name" value="Ankyrin repeat"/>
    <property type="match status" value="2"/>
</dbReference>
<dbReference type="EMBL" id="ADBJ01000056">
    <property type="protein sequence ID" value="EFA75281.1"/>
    <property type="molecule type" value="Genomic_DNA"/>
</dbReference>
<sequence>MDKSLFSSVVFNNKVTNKTIFFYLASQCRNKRCKDNHHKWYTVEKQILLLAGNNYLEQLRSVPSYIISTSTKDPEDHGISIIKIINRAIKSNASRDLIDYLLDERYVVQIQEKISLQIKILNMATKYNRQDIVEYLTQRHSSSQRHWPYYGAMCYSPRSGDFQFFKQMVDKCNENNENLADYTRNIMVKGALKLNAFDNAAKVGRLDMFQYLEENRPQDFQHSQSILRNAIKGGHYPEQRRVEKIKLDFIAKYNQFEIYKLFYDFYGMRGDTFKSMDRAASHGNLEFVEWLDKNATAGCSSIAMIDAAKNGHLHVIQWLHKNRSEGCNKNAIIHAINGGYMDVVEWLFENRPECRLDMRDLSKRYVINYFYNNIRMNKSLFSSVIFNNKIISKTIFFYITNCCKLKRCKSNHHKWYSVEKLPHLLAGNNYLKQLKSVPCNIISYPGQDPKEHGVLISKIIGNAFKCKGSRELIEYLLDERYVNQIQEKTSYHMDILLMSSKYNRQEIIDYLSSRYNQSDWLFYGAMCYAPRSGDFQFFKQMVDKCNARKETHGDYGYSILTRELKCKAFDNAAKAGRLDMFQYLEENRPQDLRYNRSILKNAIKGGHVNIIQIMSKYPEQRRVEKIKLDFIAKYNQFEIYKLFYDFYGMRGDTFKSMDRAASHGNLEFVEWLDKNTKSGCSEIAMIDAAKNGHLHVIQWLHKNRSEGCNKNAIIHAINGGYMNVVEWLFENRPECRLEMNDLAKRYLINYFYKQDIIQWLADKTQQPNVILDSRY</sequence>
<gene>
    <name evidence="1" type="ORF">PPL_11356</name>
</gene>
<name>D3BT64_HETP5</name>
<accession>D3BT64</accession>
<dbReference type="InterPro" id="IPR036770">
    <property type="entry name" value="Ankyrin_rpt-contain_sf"/>
</dbReference>
<dbReference type="InParanoid" id="D3BT64"/>
<evidence type="ECO:0000313" key="2">
    <source>
        <dbReference type="Proteomes" id="UP000001396"/>
    </source>
</evidence>
<dbReference type="PANTHER" id="PTHR46586:SF3">
    <property type="entry name" value="ANKYRIN REPEAT-CONTAINING PROTEIN"/>
    <property type="match status" value="1"/>
</dbReference>
<dbReference type="AlphaFoldDB" id="D3BT64"/>
<dbReference type="InterPro" id="IPR002110">
    <property type="entry name" value="Ankyrin_rpt"/>
</dbReference>
<keyword evidence="2" id="KW-1185">Reference proteome</keyword>
<comment type="caution">
    <text evidence="1">The sequence shown here is derived from an EMBL/GenBank/DDBJ whole genome shotgun (WGS) entry which is preliminary data.</text>
</comment>
<dbReference type="RefSeq" id="XP_020427415.1">
    <property type="nucleotide sequence ID" value="XM_020582112.1"/>
</dbReference>
<reference evidence="1 2" key="1">
    <citation type="journal article" date="2011" name="Genome Res.">
        <title>Phylogeny-wide analysis of social amoeba genomes highlights ancient origins for complex intercellular communication.</title>
        <authorList>
            <person name="Heidel A.J."/>
            <person name="Lawal H.M."/>
            <person name="Felder M."/>
            <person name="Schilde C."/>
            <person name="Helps N.R."/>
            <person name="Tunggal B."/>
            <person name="Rivero F."/>
            <person name="John U."/>
            <person name="Schleicher M."/>
            <person name="Eichinger L."/>
            <person name="Platzer M."/>
            <person name="Noegel A.A."/>
            <person name="Schaap P."/>
            <person name="Gloeckner G."/>
        </authorList>
    </citation>
    <scope>NUCLEOTIDE SEQUENCE [LARGE SCALE GENOMIC DNA]</scope>
    <source>
        <strain evidence="2">ATCC 26659 / Pp 5 / PN500</strain>
    </source>
</reference>
<dbReference type="GeneID" id="31366824"/>
<proteinExistence type="predicted"/>
<dbReference type="Pfam" id="PF12796">
    <property type="entry name" value="Ank_2"/>
    <property type="match status" value="2"/>
</dbReference>
<dbReference type="Gene3D" id="1.25.40.20">
    <property type="entry name" value="Ankyrin repeat-containing domain"/>
    <property type="match status" value="3"/>
</dbReference>
<dbReference type="Proteomes" id="UP000001396">
    <property type="component" value="Unassembled WGS sequence"/>
</dbReference>
<evidence type="ECO:0008006" key="3">
    <source>
        <dbReference type="Google" id="ProtNLM"/>
    </source>
</evidence>
<organism evidence="1 2">
    <name type="scientific">Heterostelium pallidum (strain ATCC 26659 / Pp 5 / PN500)</name>
    <name type="common">Cellular slime mold</name>
    <name type="synonym">Polysphondylium pallidum</name>
    <dbReference type="NCBI Taxonomy" id="670386"/>
    <lineage>
        <taxon>Eukaryota</taxon>
        <taxon>Amoebozoa</taxon>
        <taxon>Evosea</taxon>
        <taxon>Eumycetozoa</taxon>
        <taxon>Dictyostelia</taxon>
        <taxon>Acytosteliales</taxon>
        <taxon>Acytosteliaceae</taxon>
        <taxon>Heterostelium</taxon>
    </lineage>
</organism>
<dbReference type="PANTHER" id="PTHR46586">
    <property type="entry name" value="ANKYRIN REPEAT-CONTAINING PROTEIN"/>
    <property type="match status" value="1"/>
</dbReference>
<dbReference type="InterPro" id="IPR052050">
    <property type="entry name" value="SecEffector_AnkRepeat"/>
</dbReference>
<protein>
    <recommendedName>
        <fullName evidence="3">Ankyrin repeat protein</fullName>
    </recommendedName>
</protein>
<evidence type="ECO:0000313" key="1">
    <source>
        <dbReference type="EMBL" id="EFA75281.1"/>
    </source>
</evidence>